<feature type="domain" description="Flagellar assembly protein FliH/Type III secretion system HrpE" evidence="10">
    <location>
        <begin position="85"/>
        <end position="208"/>
    </location>
</feature>
<comment type="similarity">
    <text evidence="3">Belongs to the FliH family.</text>
</comment>
<keyword evidence="11" id="KW-0282">Flagellum</keyword>
<dbReference type="EMBL" id="JBDIVE010000005">
    <property type="protein sequence ID" value="MEN3068917.1"/>
    <property type="molecule type" value="Genomic_DNA"/>
</dbReference>
<sequence length="222" mass="24435">MSSVIQNNQASGAYRRVEFVNFDAPQTTHAAAQQAQQEEIIPERLEVAPGITLPTADDLERLHQEAWKEGYAAGYDEGSARGRLEAAELHQLLQSFDAALSNFDQEVAEELQALALEIARQVVRDSLKLQPESVLAVIREALSQLPQSGATIHVNTQDAALVRQYLGEQFESAGHRLIESDKVTPGGCLVDSEGGQIDAQIATRWRRVVENITRNVPPLDEE</sequence>
<keyword evidence="8" id="KW-0653">Protein transport</keyword>
<organism evidence="11 12">
    <name type="scientific">Uliginosibacterium sediminicola</name>
    <dbReference type="NCBI Taxonomy" id="2024550"/>
    <lineage>
        <taxon>Bacteria</taxon>
        <taxon>Pseudomonadati</taxon>
        <taxon>Pseudomonadota</taxon>
        <taxon>Betaproteobacteria</taxon>
        <taxon>Rhodocyclales</taxon>
        <taxon>Zoogloeaceae</taxon>
        <taxon>Uliginosibacterium</taxon>
    </lineage>
</organism>
<name>A0ABU9YZJ1_9RHOO</name>
<evidence type="ECO:0000256" key="1">
    <source>
        <dbReference type="ARBA" id="ARBA00003041"/>
    </source>
</evidence>
<comment type="subcellular location">
    <subcellularLocation>
        <location evidence="2">Cytoplasm</location>
    </subcellularLocation>
</comment>
<evidence type="ECO:0000256" key="8">
    <source>
        <dbReference type="ARBA" id="ARBA00022927"/>
    </source>
</evidence>
<evidence type="ECO:0000259" key="10">
    <source>
        <dbReference type="Pfam" id="PF02108"/>
    </source>
</evidence>
<evidence type="ECO:0000256" key="6">
    <source>
        <dbReference type="ARBA" id="ARBA00022490"/>
    </source>
</evidence>
<protein>
    <recommendedName>
        <fullName evidence="4">Flagellar assembly protein FliH</fullName>
    </recommendedName>
</protein>
<dbReference type="PANTHER" id="PTHR34982:SF1">
    <property type="entry name" value="FLAGELLAR ASSEMBLY PROTEIN FLIH"/>
    <property type="match status" value="1"/>
</dbReference>
<evidence type="ECO:0000256" key="3">
    <source>
        <dbReference type="ARBA" id="ARBA00006602"/>
    </source>
</evidence>
<keyword evidence="12" id="KW-1185">Reference proteome</keyword>
<dbReference type="SUPFAM" id="SSF160527">
    <property type="entry name" value="V-type ATPase subunit E-like"/>
    <property type="match status" value="1"/>
</dbReference>
<keyword evidence="11" id="KW-0969">Cilium</keyword>
<dbReference type="InterPro" id="IPR051472">
    <property type="entry name" value="T3SS_Stator/FliH"/>
</dbReference>
<proteinExistence type="inferred from homology"/>
<evidence type="ECO:0000256" key="9">
    <source>
        <dbReference type="ARBA" id="ARBA00023225"/>
    </source>
</evidence>
<dbReference type="RefSeq" id="WP_345919688.1">
    <property type="nucleotide sequence ID" value="NZ_JBDIVE010000005.1"/>
</dbReference>
<evidence type="ECO:0000313" key="12">
    <source>
        <dbReference type="Proteomes" id="UP001410394"/>
    </source>
</evidence>
<evidence type="ECO:0000256" key="4">
    <source>
        <dbReference type="ARBA" id="ARBA00016507"/>
    </source>
</evidence>
<dbReference type="PRINTS" id="PR01003">
    <property type="entry name" value="FLGFLIH"/>
</dbReference>
<dbReference type="Proteomes" id="UP001410394">
    <property type="component" value="Unassembled WGS sequence"/>
</dbReference>
<keyword evidence="7" id="KW-1005">Bacterial flagellum biogenesis</keyword>
<keyword evidence="9" id="KW-1006">Bacterial flagellum protein export</keyword>
<reference evidence="11 12" key="1">
    <citation type="journal article" date="2018" name="Int. J. Syst. Evol. Microbiol.">
        <title>Uliginosibacterium sediminicola sp. nov., isolated from freshwater sediment.</title>
        <authorList>
            <person name="Hwang W.M."/>
            <person name="Kim S.M."/>
            <person name="Kang K."/>
            <person name="Ahn T.Y."/>
        </authorList>
    </citation>
    <scope>NUCLEOTIDE SEQUENCE [LARGE SCALE GENOMIC DNA]</scope>
    <source>
        <strain evidence="11 12">M1-21</strain>
    </source>
</reference>
<comment type="function">
    <text evidence="1">Needed for flagellar regrowth and assembly.</text>
</comment>
<dbReference type="Pfam" id="PF02108">
    <property type="entry name" value="FliH"/>
    <property type="match status" value="1"/>
</dbReference>
<keyword evidence="5" id="KW-0813">Transport</keyword>
<evidence type="ECO:0000256" key="5">
    <source>
        <dbReference type="ARBA" id="ARBA00022448"/>
    </source>
</evidence>
<evidence type="ECO:0000313" key="11">
    <source>
        <dbReference type="EMBL" id="MEN3068917.1"/>
    </source>
</evidence>
<dbReference type="PANTHER" id="PTHR34982">
    <property type="entry name" value="YOP PROTEINS TRANSLOCATION PROTEIN L"/>
    <property type="match status" value="1"/>
</dbReference>
<accession>A0ABU9YZJ1</accession>
<gene>
    <name evidence="11" type="ORF">ABDB84_10540</name>
</gene>
<comment type="caution">
    <text evidence="11">The sequence shown here is derived from an EMBL/GenBank/DDBJ whole genome shotgun (WGS) entry which is preliminary data.</text>
</comment>
<keyword evidence="6" id="KW-0963">Cytoplasm</keyword>
<dbReference type="InterPro" id="IPR018035">
    <property type="entry name" value="Flagellar_FliH/T3SS_HrpE"/>
</dbReference>
<evidence type="ECO:0000256" key="2">
    <source>
        <dbReference type="ARBA" id="ARBA00004496"/>
    </source>
</evidence>
<dbReference type="InterPro" id="IPR000563">
    <property type="entry name" value="Flag_FliH"/>
</dbReference>
<keyword evidence="11" id="KW-0966">Cell projection</keyword>
<evidence type="ECO:0000256" key="7">
    <source>
        <dbReference type="ARBA" id="ARBA00022795"/>
    </source>
</evidence>